<accession>A0A556QMS5</accession>
<feature type="domain" description="Endoribonuclease L-PSP/chorismate mutase-like" evidence="1">
    <location>
        <begin position="7"/>
        <end position="146"/>
    </location>
</feature>
<evidence type="ECO:0000313" key="3">
    <source>
        <dbReference type="Proteomes" id="UP000315648"/>
    </source>
</evidence>
<gene>
    <name evidence="2" type="ORF">FPL22_01075</name>
</gene>
<dbReference type="AlphaFoldDB" id="A0A556QMS5"/>
<dbReference type="PANTHER" id="PTHR43760:SF1">
    <property type="entry name" value="ENDORIBONUCLEASE L-PSP_CHORISMATE MUTASE-LIKE DOMAIN-CONTAINING PROTEIN"/>
    <property type="match status" value="1"/>
</dbReference>
<name>A0A556QMS5_9BACT</name>
<dbReference type="Pfam" id="PF14588">
    <property type="entry name" value="YjgF_endoribonc"/>
    <property type="match status" value="1"/>
</dbReference>
<organism evidence="2 3">
    <name type="scientific">Rariglobus hedericola</name>
    <dbReference type="NCBI Taxonomy" id="2597822"/>
    <lineage>
        <taxon>Bacteria</taxon>
        <taxon>Pseudomonadati</taxon>
        <taxon>Verrucomicrobiota</taxon>
        <taxon>Opitutia</taxon>
        <taxon>Opitutales</taxon>
        <taxon>Opitutaceae</taxon>
        <taxon>Rariglobus</taxon>
    </lineage>
</organism>
<dbReference type="Proteomes" id="UP000315648">
    <property type="component" value="Unassembled WGS sequence"/>
</dbReference>
<proteinExistence type="predicted"/>
<comment type="caution">
    <text evidence="2">The sequence shown here is derived from an EMBL/GenBank/DDBJ whole genome shotgun (WGS) entry which is preliminary data.</text>
</comment>
<evidence type="ECO:0000259" key="1">
    <source>
        <dbReference type="Pfam" id="PF14588"/>
    </source>
</evidence>
<dbReference type="InterPro" id="IPR013813">
    <property type="entry name" value="Endoribo_LPSP/chorism_mut-like"/>
</dbReference>
<reference evidence="2 3" key="1">
    <citation type="submission" date="2019-07" db="EMBL/GenBank/DDBJ databases">
        <title>Description of 53C-WASEF.</title>
        <authorList>
            <person name="Pitt A."/>
            <person name="Hahn M.W."/>
        </authorList>
    </citation>
    <scope>NUCLEOTIDE SEQUENCE [LARGE SCALE GENOMIC DNA]</scope>
    <source>
        <strain evidence="2 3">53C-WASEF</strain>
    </source>
</reference>
<evidence type="ECO:0000313" key="2">
    <source>
        <dbReference type="EMBL" id="TSJ77934.1"/>
    </source>
</evidence>
<dbReference type="EMBL" id="VMBG01000001">
    <property type="protein sequence ID" value="TSJ77934.1"/>
    <property type="molecule type" value="Genomic_DNA"/>
</dbReference>
<keyword evidence="3" id="KW-1185">Reference proteome</keyword>
<dbReference type="SUPFAM" id="SSF55298">
    <property type="entry name" value="YjgF-like"/>
    <property type="match status" value="1"/>
</dbReference>
<dbReference type="PANTHER" id="PTHR43760">
    <property type="entry name" value="ENDORIBONUCLEASE-RELATED"/>
    <property type="match status" value="1"/>
</dbReference>
<dbReference type="InterPro" id="IPR035959">
    <property type="entry name" value="RutC-like_sf"/>
</dbReference>
<protein>
    <submittedName>
        <fullName evidence="2">RidA family protein</fullName>
    </submittedName>
</protein>
<sequence>MTMPIIEAKLKELGLTLPAAPVAGGSYLPHRINGNTLILAGVISVRDGVMTHVGQVGAGVQTVETGIAAAQVCALNVLAAIKGALGDLDRVKEFLYVGGYVNAVAGFAESPQVINGASDLFVKLYGDAGKHARAAIAVAGLPKNATVEIQVNVSFV</sequence>
<dbReference type="CDD" id="cd02199">
    <property type="entry name" value="YjgF_YER057c_UK114_like_1"/>
    <property type="match status" value="1"/>
</dbReference>
<dbReference type="Gene3D" id="3.30.1330.40">
    <property type="entry name" value="RutC-like"/>
    <property type="match status" value="1"/>
</dbReference>
<dbReference type="OrthoDB" id="9806350at2"/>